<dbReference type="Proteomes" id="UP001446871">
    <property type="component" value="Unassembled WGS sequence"/>
</dbReference>
<evidence type="ECO:0000256" key="1">
    <source>
        <dbReference type="ARBA" id="ARBA00022737"/>
    </source>
</evidence>
<feature type="domain" description="DUF7708" evidence="3">
    <location>
        <begin position="63"/>
        <end position="190"/>
    </location>
</feature>
<comment type="caution">
    <text evidence="5">The sequence shown here is derived from an EMBL/GenBank/DDBJ whole genome shotgun (WGS) entry which is preliminary data.</text>
</comment>
<gene>
    <name evidence="5" type="ORF">PG996_002566</name>
</gene>
<keyword evidence="1" id="KW-0677">Repeat</keyword>
<evidence type="ECO:0000259" key="3">
    <source>
        <dbReference type="Pfam" id="PF24809"/>
    </source>
</evidence>
<dbReference type="Pfam" id="PF24883">
    <property type="entry name" value="NPHP3_N"/>
    <property type="match status" value="1"/>
</dbReference>
<keyword evidence="6" id="KW-1185">Reference proteome</keyword>
<evidence type="ECO:0000313" key="6">
    <source>
        <dbReference type="Proteomes" id="UP001446871"/>
    </source>
</evidence>
<dbReference type="EMBL" id="JAQQWM010000001">
    <property type="protein sequence ID" value="KAK8083785.1"/>
    <property type="molecule type" value="Genomic_DNA"/>
</dbReference>
<accession>A0ABR1WJU0</accession>
<proteinExistence type="predicted"/>
<dbReference type="PANTHER" id="PTHR10039">
    <property type="entry name" value="AMELOGENIN"/>
    <property type="match status" value="1"/>
</dbReference>
<dbReference type="PANTHER" id="PTHR10039:SF15">
    <property type="entry name" value="NACHT DOMAIN-CONTAINING PROTEIN"/>
    <property type="match status" value="1"/>
</dbReference>
<organism evidence="5 6">
    <name type="scientific">Apiospora saccharicola</name>
    <dbReference type="NCBI Taxonomy" id="335842"/>
    <lineage>
        <taxon>Eukaryota</taxon>
        <taxon>Fungi</taxon>
        <taxon>Dikarya</taxon>
        <taxon>Ascomycota</taxon>
        <taxon>Pezizomycotina</taxon>
        <taxon>Sordariomycetes</taxon>
        <taxon>Xylariomycetidae</taxon>
        <taxon>Amphisphaeriales</taxon>
        <taxon>Apiosporaceae</taxon>
        <taxon>Apiospora</taxon>
    </lineage>
</organism>
<evidence type="ECO:0000313" key="5">
    <source>
        <dbReference type="EMBL" id="KAK8083785.1"/>
    </source>
</evidence>
<evidence type="ECO:0000256" key="2">
    <source>
        <dbReference type="SAM" id="MobiDB-lite"/>
    </source>
</evidence>
<evidence type="ECO:0008006" key="7">
    <source>
        <dbReference type="Google" id="ProtNLM"/>
    </source>
</evidence>
<evidence type="ECO:0000259" key="4">
    <source>
        <dbReference type="Pfam" id="PF24883"/>
    </source>
</evidence>
<sequence>MSFASDSVFKAAQDAFRATLSTKDQARYVACNTPDELVISLRELETLAKKGQKTLLGRCLTTVNKLNTRLQVYFDALNVVAGAHDAAALAYGALASVLPTFFDRLLSVIERLANAFPQYEAILDVFDGKPTLRMQQHIEKVYQDFFRFLKLAAKVISSSNGRIKRPVELIANVIWKPFDVTFRDILAQMTYHRGFILEELDIYRAQRSKDAYRAASLERVYAEQARLLAEEDRRRAKEIEDLGRGVKQVQEREFKCSSVRRIEDWLAPPLFAETLESSQEHRIENTARWIFKKDEFKKWASMEVDFYGFTKQKMMPPGFFGRMEIPGAQLGQMVCYFFFRYTDRKSSTIEAAYRSALAQILHRYREDDDILDKFMFIQSDSNSSSCQSCATTKQVHDLLRICAETLGRIDFIVDGIDEADDPNDVIERLRALVTTAPIKLICFSRPNVSRLQYLVPAHQRIVFSRDLTGPDIHAFLESEIIDLIEEAVLPATANINSLLEPLLSGADGMFLWAKLITRYLRSPALSRTARLRLIHSVRMPEGLDAMYNRIASLIMESSEPELKLAKDVLPWVRHPKSEGQRVGIDCLRTAVGHDSDPEEKDDFVDAVISVCCGLVEFTNRRGFNLTHLTVIEYFEKKWSTEGSKEVVIPNIATTTPELTLKCVEHIMESAPSKLPLDRWSRNIYGSNEVMLRFQSWFEAYATAEWVNSLASIPHEKLWELSESVGGTYEADISRLKGVVARFLGSLVAAGLWIENLYALGKSIHDIVQSLRGFTWVCNDALHIADQGLKTQLVDVAGDLLSVENEWGSTLLKTPHLIWTDVILFTKLKTLSRFDTSSFGTAYSLAPEDVKDSRGCNQRTLCSISSTSSDARMTAVLCIVPPVDLKQLWRGHNGSYASIQEESLGDGWVAKYDVWAQGSRSQLASLQIPLPREEVSIILRQSFRKVLSNPKGFEISFPLAIGPDCHTIAVLRTVYGISTDQSKSTTTYHSSRLPLEHISDYHNKWGKGLQPFNPWRTAGVPVIWANWYTYSLTFSPGNKMLCFADYKRRCQVNLAVFEIHHVPTLRLQCIRLTRVTLGSPGVSEMHFHPMRSLLIFLAETKVWMWDFGAILEDATPAYLETEFDKCNEKPHSLSFSETPCDTGIVEDERAAKRKRSADEPEPSSSPSIQLRLIGGQDLQGRTLSGAHLSMTGTAPSILTIVPGGNTIGLEMATPSRQGEKIRRQLVTLPDALNTDDKAIRIKLPEIPDEPLQIFLNKSAKMGYALEKNQHVYRPMVIEKNVRLVETRLTITTSGNLAVDQPPQKRFCLPPHPAAIATEGSTATSHEDYSVLNVDVTFENPDQQEGDCVNLIAAP</sequence>
<feature type="domain" description="Nephrocystin 3-like N-terminal" evidence="4">
    <location>
        <begin position="331"/>
        <end position="445"/>
    </location>
</feature>
<reference evidence="5 6" key="1">
    <citation type="submission" date="2023-01" db="EMBL/GenBank/DDBJ databases">
        <title>Analysis of 21 Apiospora genomes using comparative genomics revels a genus with tremendous synthesis potential of carbohydrate active enzymes and secondary metabolites.</title>
        <authorList>
            <person name="Sorensen T."/>
        </authorList>
    </citation>
    <scope>NUCLEOTIDE SEQUENCE [LARGE SCALE GENOMIC DNA]</scope>
    <source>
        <strain evidence="5 6">CBS 83171</strain>
    </source>
</reference>
<dbReference type="InterPro" id="IPR056884">
    <property type="entry name" value="NPHP3-like_N"/>
</dbReference>
<dbReference type="Pfam" id="PF24809">
    <property type="entry name" value="DUF7708"/>
    <property type="match status" value="1"/>
</dbReference>
<dbReference type="InterPro" id="IPR056125">
    <property type="entry name" value="DUF7708"/>
</dbReference>
<protein>
    <recommendedName>
        <fullName evidence="7">NACHT domain-containing protein</fullName>
    </recommendedName>
</protein>
<name>A0ABR1WJU0_9PEZI</name>
<feature type="region of interest" description="Disordered" evidence="2">
    <location>
        <begin position="1148"/>
        <end position="1168"/>
    </location>
</feature>